<sequence length="83" mass="9381">MKCSTFILIILLSLLFLPYSSLTIRTTTKVQLATEESKDHQQMSGVDRDHVQRKALHEVHSGPNPISNSIPQQKLKPDKETNP</sequence>
<gene>
    <name evidence="3" type="ORF">LLUT_LOCUS4773</name>
</gene>
<name>A0AAV1W3Y0_LUPLU</name>
<feature type="signal peptide" evidence="2">
    <location>
        <begin position="1"/>
        <end position="23"/>
    </location>
</feature>
<proteinExistence type="predicted"/>
<evidence type="ECO:0000256" key="1">
    <source>
        <dbReference type="SAM" id="MobiDB-lite"/>
    </source>
</evidence>
<evidence type="ECO:0000313" key="4">
    <source>
        <dbReference type="Proteomes" id="UP001497480"/>
    </source>
</evidence>
<reference evidence="3 4" key="1">
    <citation type="submission" date="2024-03" db="EMBL/GenBank/DDBJ databases">
        <authorList>
            <person name="Martinez-Hernandez J."/>
        </authorList>
    </citation>
    <scope>NUCLEOTIDE SEQUENCE [LARGE SCALE GENOMIC DNA]</scope>
</reference>
<feature type="compositionally biased region" description="Basic and acidic residues" evidence="1">
    <location>
        <begin position="35"/>
        <end position="60"/>
    </location>
</feature>
<organism evidence="3 4">
    <name type="scientific">Lupinus luteus</name>
    <name type="common">European yellow lupine</name>
    <dbReference type="NCBI Taxonomy" id="3873"/>
    <lineage>
        <taxon>Eukaryota</taxon>
        <taxon>Viridiplantae</taxon>
        <taxon>Streptophyta</taxon>
        <taxon>Embryophyta</taxon>
        <taxon>Tracheophyta</taxon>
        <taxon>Spermatophyta</taxon>
        <taxon>Magnoliopsida</taxon>
        <taxon>eudicotyledons</taxon>
        <taxon>Gunneridae</taxon>
        <taxon>Pentapetalae</taxon>
        <taxon>rosids</taxon>
        <taxon>fabids</taxon>
        <taxon>Fabales</taxon>
        <taxon>Fabaceae</taxon>
        <taxon>Papilionoideae</taxon>
        <taxon>50 kb inversion clade</taxon>
        <taxon>genistoids sensu lato</taxon>
        <taxon>core genistoids</taxon>
        <taxon>Genisteae</taxon>
        <taxon>Lupinus</taxon>
    </lineage>
</organism>
<comment type="caution">
    <text evidence="3">The sequence shown here is derived from an EMBL/GenBank/DDBJ whole genome shotgun (WGS) entry which is preliminary data.</text>
</comment>
<feature type="chain" id="PRO_5043438419" evidence="2">
    <location>
        <begin position="24"/>
        <end position="83"/>
    </location>
</feature>
<dbReference type="EMBL" id="CAXHTB010000003">
    <property type="protein sequence ID" value="CAL0303713.1"/>
    <property type="molecule type" value="Genomic_DNA"/>
</dbReference>
<keyword evidence="4" id="KW-1185">Reference proteome</keyword>
<feature type="region of interest" description="Disordered" evidence="1">
    <location>
        <begin position="34"/>
        <end position="83"/>
    </location>
</feature>
<accession>A0AAV1W3Y0</accession>
<dbReference type="Proteomes" id="UP001497480">
    <property type="component" value="Unassembled WGS sequence"/>
</dbReference>
<dbReference type="AlphaFoldDB" id="A0AAV1W3Y0"/>
<evidence type="ECO:0000256" key="2">
    <source>
        <dbReference type="SAM" id="SignalP"/>
    </source>
</evidence>
<keyword evidence="2" id="KW-0732">Signal</keyword>
<evidence type="ECO:0000313" key="3">
    <source>
        <dbReference type="EMBL" id="CAL0303713.1"/>
    </source>
</evidence>
<protein>
    <submittedName>
        <fullName evidence="3">Uncharacterized protein</fullName>
    </submittedName>
</protein>